<evidence type="ECO:0000256" key="1">
    <source>
        <dbReference type="SAM" id="Coils"/>
    </source>
</evidence>
<sequence length="178" mass="19346">MTELERAVEEVIEASAHLDGRDRASLVALRGRGLRLENVVSFARRELQTRLDALALGPARGEEFARQLALSNLPSPPLARRHVELSLSEEDIALAEEAINDLAGPRVATEVSATERPAWEARQRQAEQTLSELRRRLHSALDAVSAALIDRIVADGEPIAVGSIEGVELPPPPGSEEE</sequence>
<dbReference type="KEGG" id="afo:Afer_0359"/>
<accession>C7M2T3</accession>
<gene>
    <name evidence="2" type="ordered locus">Afer_0359</name>
</gene>
<keyword evidence="1" id="KW-0175">Coiled coil</keyword>
<dbReference type="EMBL" id="CP001631">
    <property type="protein sequence ID" value="ACU53327.1"/>
    <property type="molecule type" value="Genomic_DNA"/>
</dbReference>
<dbReference type="Proteomes" id="UP000000771">
    <property type="component" value="Chromosome"/>
</dbReference>
<protein>
    <submittedName>
        <fullName evidence="2">Uncharacterized protein</fullName>
    </submittedName>
</protein>
<organism evidence="2 3">
    <name type="scientific">Acidimicrobium ferrooxidans (strain DSM 10331 / JCM 15462 / NBRC 103882 / ICP)</name>
    <dbReference type="NCBI Taxonomy" id="525909"/>
    <lineage>
        <taxon>Bacteria</taxon>
        <taxon>Bacillati</taxon>
        <taxon>Actinomycetota</taxon>
        <taxon>Acidimicrobiia</taxon>
        <taxon>Acidimicrobiales</taxon>
        <taxon>Acidimicrobiaceae</taxon>
        <taxon>Acidimicrobium</taxon>
    </lineage>
</organism>
<evidence type="ECO:0000313" key="2">
    <source>
        <dbReference type="EMBL" id="ACU53327.1"/>
    </source>
</evidence>
<feature type="coiled-coil region" evidence="1">
    <location>
        <begin position="116"/>
        <end position="143"/>
    </location>
</feature>
<dbReference type="OrthoDB" id="10014116at2"/>
<proteinExistence type="predicted"/>
<reference evidence="2 3" key="1">
    <citation type="journal article" date="2009" name="Stand. Genomic Sci.">
        <title>Complete genome sequence of Acidimicrobium ferrooxidans type strain (ICP).</title>
        <authorList>
            <person name="Clum A."/>
            <person name="Nolan M."/>
            <person name="Lang E."/>
            <person name="Glavina Del Rio T."/>
            <person name="Tice H."/>
            <person name="Copeland A."/>
            <person name="Cheng J.F."/>
            <person name="Lucas S."/>
            <person name="Chen F."/>
            <person name="Bruce D."/>
            <person name="Goodwin L."/>
            <person name="Pitluck S."/>
            <person name="Ivanova N."/>
            <person name="Mavrommatis K."/>
            <person name="Mikhailova N."/>
            <person name="Pati A."/>
            <person name="Chen A."/>
            <person name="Palaniappan K."/>
            <person name="Goker M."/>
            <person name="Spring S."/>
            <person name="Land M."/>
            <person name="Hauser L."/>
            <person name="Chang Y.J."/>
            <person name="Jeffries C.C."/>
            <person name="Chain P."/>
            <person name="Bristow J."/>
            <person name="Eisen J.A."/>
            <person name="Markowitz V."/>
            <person name="Hugenholtz P."/>
            <person name="Kyrpides N.C."/>
            <person name="Klenk H.P."/>
            <person name="Lapidus A."/>
        </authorList>
    </citation>
    <scope>NUCLEOTIDE SEQUENCE [LARGE SCALE GENOMIC DNA]</scope>
    <source>
        <strain evidence="3">DSM 10331 / JCM 15462 / NBRC 103882 / ICP</strain>
    </source>
</reference>
<dbReference type="STRING" id="525909.Afer_0359"/>
<name>C7M2T3_ACIFD</name>
<evidence type="ECO:0000313" key="3">
    <source>
        <dbReference type="Proteomes" id="UP000000771"/>
    </source>
</evidence>
<dbReference type="eggNOG" id="ENOG5032FSZ">
    <property type="taxonomic scope" value="Bacteria"/>
</dbReference>
<dbReference type="HOGENOM" id="CLU_1507508_0_0_11"/>
<dbReference type="AlphaFoldDB" id="C7M2T3"/>
<keyword evidence="3" id="KW-1185">Reference proteome</keyword>
<dbReference type="RefSeq" id="WP_015797828.1">
    <property type="nucleotide sequence ID" value="NC_013124.1"/>
</dbReference>